<dbReference type="GO" id="GO:0030896">
    <property type="term" value="C:checkpoint clamp complex"/>
    <property type="evidence" value="ECO:0007669"/>
    <property type="project" value="InterPro"/>
</dbReference>
<feature type="non-terminal residue" evidence="4">
    <location>
        <position position="108"/>
    </location>
</feature>
<sequence>MRAKIAHPPSLERVAHCVEKMGQPLCLLKMSSDAWQYIVIADTDSGVQVWAKLPTQAFLADYQISSMNRNEIYLELNPENLYRAIRSTKGSLECGIRLHKPQDASPVL</sequence>
<dbReference type="Gene3D" id="3.70.10.10">
    <property type="match status" value="1"/>
</dbReference>
<dbReference type="GO" id="GO:0035861">
    <property type="term" value="C:site of double-strand break"/>
    <property type="evidence" value="ECO:0007669"/>
    <property type="project" value="TreeGrafter"/>
</dbReference>
<organism evidence="4 5">
    <name type="scientific">Syncephalis pseudoplumigaleata</name>
    <dbReference type="NCBI Taxonomy" id="1712513"/>
    <lineage>
        <taxon>Eukaryota</taxon>
        <taxon>Fungi</taxon>
        <taxon>Fungi incertae sedis</taxon>
        <taxon>Zoopagomycota</taxon>
        <taxon>Zoopagomycotina</taxon>
        <taxon>Zoopagomycetes</taxon>
        <taxon>Zoopagales</taxon>
        <taxon>Piptocephalidaceae</taxon>
        <taxon>Syncephalis</taxon>
    </lineage>
</organism>
<dbReference type="GO" id="GO:0044778">
    <property type="term" value="P:meiotic DNA integrity checkpoint signaling"/>
    <property type="evidence" value="ECO:0007669"/>
    <property type="project" value="TreeGrafter"/>
</dbReference>
<evidence type="ECO:0000256" key="1">
    <source>
        <dbReference type="ARBA" id="ARBA00004123"/>
    </source>
</evidence>
<comment type="subcellular location">
    <subcellularLocation>
        <location evidence="1">Nucleus</location>
    </subcellularLocation>
</comment>
<dbReference type="OrthoDB" id="337750at2759"/>
<dbReference type="GO" id="GO:0033314">
    <property type="term" value="P:mitotic DNA replication checkpoint signaling"/>
    <property type="evidence" value="ECO:0007669"/>
    <property type="project" value="TreeGrafter"/>
</dbReference>
<dbReference type="AlphaFoldDB" id="A0A4V1J131"/>
<keyword evidence="5" id="KW-1185">Reference proteome</keyword>
<dbReference type="EMBL" id="KZ990805">
    <property type="protein sequence ID" value="RKP23639.1"/>
    <property type="molecule type" value="Genomic_DNA"/>
</dbReference>
<evidence type="ECO:0000256" key="3">
    <source>
        <dbReference type="ARBA" id="ARBA00023242"/>
    </source>
</evidence>
<dbReference type="GO" id="GO:0000724">
    <property type="term" value="P:double-strand break repair via homologous recombination"/>
    <property type="evidence" value="ECO:0007669"/>
    <property type="project" value="TreeGrafter"/>
</dbReference>
<protein>
    <submittedName>
        <fullName evidence="4">Checkpoint protein Hus1/Mec3</fullName>
    </submittedName>
</protein>
<dbReference type="Proteomes" id="UP000278143">
    <property type="component" value="Unassembled WGS sequence"/>
</dbReference>
<evidence type="ECO:0000313" key="5">
    <source>
        <dbReference type="Proteomes" id="UP000278143"/>
    </source>
</evidence>
<gene>
    <name evidence="4" type="ORF">SYNPS1DRAFT_24294</name>
</gene>
<dbReference type="PIRSF" id="PIRSF011312">
    <property type="entry name" value="Cell_cycle_HUS1"/>
    <property type="match status" value="1"/>
</dbReference>
<dbReference type="GO" id="GO:0006289">
    <property type="term" value="P:nucleotide-excision repair"/>
    <property type="evidence" value="ECO:0007669"/>
    <property type="project" value="TreeGrafter"/>
</dbReference>
<comment type="similarity">
    <text evidence="2">Belongs to the HUS1 family.</text>
</comment>
<evidence type="ECO:0000313" key="4">
    <source>
        <dbReference type="EMBL" id="RKP23639.1"/>
    </source>
</evidence>
<proteinExistence type="inferred from homology"/>
<dbReference type="Pfam" id="PF04005">
    <property type="entry name" value="Hus1"/>
    <property type="match status" value="1"/>
</dbReference>
<reference evidence="5" key="1">
    <citation type="journal article" date="2018" name="Nat. Microbiol.">
        <title>Leveraging single-cell genomics to expand the fungal tree of life.</title>
        <authorList>
            <person name="Ahrendt S.R."/>
            <person name="Quandt C.A."/>
            <person name="Ciobanu D."/>
            <person name="Clum A."/>
            <person name="Salamov A."/>
            <person name="Andreopoulos B."/>
            <person name="Cheng J.F."/>
            <person name="Woyke T."/>
            <person name="Pelin A."/>
            <person name="Henrissat B."/>
            <person name="Reynolds N.K."/>
            <person name="Benny G.L."/>
            <person name="Smith M.E."/>
            <person name="James T.Y."/>
            <person name="Grigoriev I.V."/>
        </authorList>
    </citation>
    <scope>NUCLEOTIDE SEQUENCE [LARGE SCALE GENOMIC DNA]</scope>
    <source>
        <strain evidence="5">Benny S71-1</strain>
    </source>
</reference>
<dbReference type="GO" id="GO:0031573">
    <property type="term" value="P:mitotic intra-S DNA damage checkpoint signaling"/>
    <property type="evidence" value="ECO:0007669"/>
    <property type="project" value="TreeGrafter"/>
</dbReference>
<name>A0A4V1J131_9FUNG</name>
<dbReference type="PANTHER" id="PTHR12900:SF0">
    <property type="entry name" value="CHECKPOINT PROTEIN"/>
    <property type="match status" value="1"/>
</dbReference>
<dbReference type="InterPro" id="IPR016580">
    <property type="entry name" value="HUS1"/>
</dbReference>
<keyword evidence="3" id="KW-0539">Nucleus</keyword>
<evidence type="ECO:0000256" key="2">
    <source>
        <dbReference type="ARBA" id="ARBA00005563"/>
    </source>
</evidence>
<dbReference type="InterPro" id="IPR007150">
    <property type="entry name" value="HUS1/Mec3"/>
</dbReference>
<dbReference type="GO" id="GO:0005730">
    <property type="term" value="C:nucleolus"/>
    <property type="evidence" value="ECO:0007669"/>
    <property type="project" value="InterPro"/>
</dbReference>
<dbReference type="PANTHER" id="PTHR12900">
    <property type="entry name" value="MITOTIC AND DNA DAMAGE CHECKPOINT PROTEIN HUS1"/>
    <property type="match status" value="1"/>
</dbReference>
<dbReference type="GO" id="GO:0000723">
    <property type="term" value="P:telomere maintenance"/>
    <property type="evidence" value="ECO:0007669"/>
    <property type="project" value="TreeGrafter"/>
</dbReference>
<accession>A0A4V1J131</accession>